<dbReference type="Gene3D" id="3.40.50.150">
    <property type="entry name" value="Vaccinia Virus protein VP39"/>
    <property type="match status" value="1"/>
</dbReference>
<dbReference type="Pfam" id="PF12847">
    <property type="entry name" value="Methyltransf_18"/>
    <property type="match status" value="1"/>
</dbReference>
<dbReference type="GO" id="GO:0032259">
    <property type="term" value="P:methylation"/>
    <property type="evidence" value="ECO:0007669"/>
    <property type="project" value="UniProtKB-KW"/>
</dbReference>
<dbReference type="EMBL" id="FWWR01000009">
    <property type="protein sequence ID" value="SMB84478.1"/>
    <property type="molecule type" value="Genomic_DNA"/>
</dbReference>
<keyword evidence="2" id="KW-1185">Reference proteome</keyword>
<dbReference type="InterPro" id="IPR006901">
    <property type="entry name" value="TrmK"/>
</dbReference>
<name>A0A1W1UTK0_PEPAS</name>
<protein>
    <submittedName>
        <fullName evidence="1">tRNA (Adenine22-N1)-methyltransferase</fullName>
    </submittedName>
</protein>
<dbReference type="SUPFAM" id="SSF53335">
    <property type="entry name" value="S-adenosyl-L-methionine-dependent methyltransferases"/>
    <property type="match status" value="1"/>
</dbReference>
<gene>
    <name evidence="1" type="ORF">SAMN00017477_0674</name>
</gene>
<dbReference type="RefSeq" id="WP_084230330.1">
    <property type="nucleotide sequence ID" value="NZ_FWWR01000009.1"/>
</dbReference>
<dbReference type="InterPro" id="IPR029063">
    <property type="entry name" value="SAM-dependent_MTases_sf"/>
</dbReference>
<dbReference type="Proteomes" id="UP000192368">
    <property type="component" value="Unassembled WGS sequence"/>
</dbReference>
<proteinExistence type="predicted"/>
<dbReference type="PANTHER" id="PTHR38451">
    <property type="entry name" value="TRNA (ADENINE(22)-N(1))-METHYLTRANSFERASE"/>
    <property type="match status" value="1"/>
</dbReference>
<dbReference type="OrthoDB" id="5881184at2"/>
<keyword evidence="1" id="KW-0808">Transferase</keyword>
<keyword evidence="1" id="KW-0489">Methyltransferase</keyword>
<sequence>MRLSNRLETIAMMVSKNSKVADIGTDHGQVPIFLSENNISNYIVCSDISEPSLRKSEEIVKSFNNIYPRLGDGLNVLEKNEVDEVIIAGMGGHLIVKILEENLEIVRNLKSLILQPMQGTEYLREYLYEKYKFIDEKIVYEDSRYFEIIQVVYTGEKTSVDEIYFEIPKVSYDKKEKICTEFINHKIKKNKDIIENIKKSKTENNKIDFIKSKNDRLQRLL</sequence>
<evidence type="ECO:0000313" key="1">
    <source>
        <dbReference type="EMBL" id="SMB84478.1"/>
    </source>
</evidence>
<reference evidence="2" key="1">
    <citation type="submission" date="2017-04" db="EMBL/GenBank/DDBJ databases">
        <authorList>
            <person name="Varghese N."/>
            <person name="Submissions S."/>
        </authorList>
    </citation>
    <scope>NUCLEOTIDE SEQUENCE [LARGE SCALE GENOMIC DNA]</scope>
    <source>
        <strain evidence="2">DSM 20463</strain>
    </source>
</reference>
<dbReference type="STRING" id="573058.SAMN00017477_0674"/>
<dbReference type="AlphaFoldDB" id="A0A1W1UTK0"/>
<evidence type="ECO:0000313" key="2">
    <source>
        <dbReference type="Proteomes" id="UP000192368"/>
    </source>
</evidence>
<dbReference type="PANTHER" id="PTHR38451:SF1">
    <property type="entry name" value="TRNA (ADENINE(22)-N(1))-METHYLTRANSFERASE"/>
    <property type="match status" value="1"/>
</dbReference>
<dbReference type="GO" id="GO:0160105">
    <property type="term" value="F:tRNA (adenine(22)-N1)-methyltransferase activity"/>
    <property type="evidence" value="ECO:0007669"/>
    <property type="project" value="InterPro"/>
</dbReference>
<organism evidence="1 2">
    <name type="scientific">Peptoniphilus asaccharolyticus DSM 20463</name>
    <dbReference type="NCBI Taxonomy" id="573058"/>
    <lineage>
        <taxon>Bacteria</taxon>
        <taxon>Bacillati</taxon>
        <taxon>Bacillota</taxon>
        <taxon>Tissierellia</taxon>
        <taxon>Tissierellales</taxon>
        <taxon>Peptoniphilaceae</taxon>
        <taxon>Peptoniphilus</taxon>
    </lineage>
</organism>
<dbReference type="PIRSF" id="PIRSF018637">
    <property type="entry name" value="TrmK"/>
    <property type="match status" value="1"/>
</dbReference>
<accession>A0A1W1UTK0</accession>